<name>A0ABV5HJ20_9VIBR</name>
<comment type="caution">
    <text evidence="1">The sequence shown here is derived from an EMBL/GenBank/DDBJ whole genome shotgun (WGS) entry which is preliminary data.</text>
</comment>
<reference evidence="1 2" key="1">
    <citation type="submission" date="2024-09" db="EMBL/GenBank/DDBJ databases">
        <authorList>
            <person name="Sun Q."/>
            <person name="Mori K."/>
        </authorList>
    </citation>
    <scope>NUCLEOTIDE SEQUENCE [LARGE SCALE GENOMIC DNA]</scope>
    <source>
        <strain evidence="1 2">CECT 8064</strain>
    </source>
</reference>
<dbReference type="InterPro" id="IPR027417">
    <property type="entry name" value="P-loop_NTPase"/>
</dbReference>
<dbReference type="SUPFAM" id="SSF52540">
    <property type="entry name" value="P-loop containing nucleoside triphosphate hydrolases"/>
    <property type="match status" value="1"/>
</dbReference>
<accession>A0ABV5HJ20</accession>
<dbReference type="PANTHER" id="PTHR13308:SF40">
    <property type="entry name" value="NEDD4-BINDING PROTEIN 2-LIKE 1"/>
    <property type="match status" value="1"/>
</dbReference>
<dbReference type="Proteomes" id="UP001589645">
    <property type="component" value="Unassembled WGS sequence"/>
</dbReference>
<dbReference type="RefSeq" id="WP_390190032.1">
    <property type="nucleotide sequence ID" value="NZ_JBHMEP010000001.1"/>
</dbReference>
<protein>
    <submittedName>
        <fullName evidence="1">AAA family ATPase</fullName>
    </submittedName>
</protein>
<gene>
    <name evidence="1" type="ORF">ACFFUV_04475</name>
</gene>
<keyword evidence="2" id="KW-1185">Reference proteome</keyword>
<dbReference type="PANTHER" id="PTHR13308">
    <property type="entry name" value="NEDD4-BINDING PROTEIN 2-LIKE 1"/>
    <property type="match status" value="1"/>
</dbReference>
<evidence type="ECO:0000313" key="1">
    <source>
        <dbReference type="EMBL" id="MFB9134224.1"/>
    </source>
</evidence>
<evidence type="ECO:0000313" key="2">
    <source>
        <dbReference type="Proteomes" id="UP001589645"/>
    </source>
</evidence>
<dbReference type="Pfam" id="PF13671">
    <property type="entry name" value="AAA_33"/>
    <property type="match status" value="1"/>
</dbReference>
<proteinExistence type="predicted"/>
<organism evidence="1 2">
    <name type="scientific">Vibrio olivae</name>
    <dbReference type="NCBI Taxonomy" id="1243002"/>
    <lineage>
        <taxon>Bacteria</taxon>
        <taxon>Pseudomonadati</taxon>
        <taxon>Pseudomonadota</taxon>
        <taxon>Gammaproteobacteria</taxon>
        <taxon>Vibrionales</taxon>
        <taxon>Vibrionaceae</taxon>
        <taxon>Vibrio</taxon>
    </lineage>
</organism>
<dbReference type="EMBL" id="JBHMEP010000001">
    <property type="protein sequence ID" value="MFB9134224.1"/>
    <property type="molecule type" value="Genomic_DNA"/>
</dbReference>
<dbReference type="InterPro" id="IPR026302">
    <property type="entry name" value="NEDD4-bd_p2"/>
</dbReference>
<sequence>MRLTLTLIRGLPGSGKSTLARSMGIPHYEADMYFIDNQGCYHFRPDKLEQAHHWCRQQTQQSLARGESVVVANTFVRRWEIAPYAKLAKRFGAQLDVIECHEQYPNIHGVSDKTIQSMKKRWQSWPNARQS</sequence>
<dbReference type="Gene3D" id="3.40.50.300">
    <property type="entry name" value="P-loop containing nucleotide triphosphate hydrolases"/>
    <property type="match status" value="1"/>
</dbReference>